<dbReference type="InterPro" id="IPR007751">
    <property type="entry name" value="DUF676_lipase-like"/>
</dbReference>
<evidence type="ECO:0000259" key="1">
    <source>
        <dbReference type="Pfam" id="PF05057"/>
    </source>
</evidence>
<dbReference type="RefSeq" id="WP_115585147.1">
    <property type="nucleotide sequence ID" value="NZ_NXLU01000036.1"/>
</dbReference>
<feature type="domain" description="DUF676" evidence="1">
    <location>
        <begin position="25"/>
        <end position="120"/>
    </location>
</feature>
<accession>A0A3D8INB1</accession>
<name>A0A3D8INB1_9HELI</name>
<gene>
    <name evidence="2" type="ORF">CQA62_06820</name>
</gene>
<protein>
    <recommendedName>
        <fullName evidence="1">DUF676 domain-containing protein</fullName>
    </recommendedName>
</protein>
<feature type="non-terminal residue" evidence="2">
    <location>
        <position position="1"/>
    </location>
</feature>
<comment type="caution">
    <text evidence="2">The sequence shown here is derived from an EMBL/GenBank/DDBJ whole genome shotgun (WGS) entry which is preliminary data.</text>
</comment>
<dbReference type="Gene3D" id="3.40.50.1820">
    <property type="entry name" value="alpha/beta hydrolase"/>
    <property type="match status" value="1"/>
</dbReference>
<proteinExistence type="predicted"/>
<dbReference type="EMBL" id="NXLU01000036">
    <property type="protein sequence ID" value="RDU66061.1"/>
    <property type="molecule type" value="Genomic_DNA"/>
</dbReference>
<dbReference type="AlphaFoldDB" id="A0A3D8INB1"/>
<feature type="non-terminal residue" evidence="2">
    <location>
        <position position="153"/>
    </location>
</feature>
<reference evidence="2 3" key="1">
    <citation type="submission" date="2018-04" db="EMBL/GenBank/DDBJ databases">
        <title>Novel Campyloabacter and Helicobacter Species and Strains.</title>
        <authorList>
            <person name="Mannion A.J."/>
            <person name="Shen Z."/>
            <person name="Fox J.G."/>
        </authorList>
    </citation>
    <scope>NUCLEOTIDE SEQUENCE [LARGE SCALE GENOMIC DNA]</scope>
    <source>
        <strain evidence="2 3">ATCC 700242</strain>
    </source>
</reference>
<evidence type="ECO:0000313" key="3">
    <source>
        <dbReference type="Proteomes" id="UP000257067"/>
    </source>
</evidence>
<dbReference type="Pfam" id="PF05057">
    <property type="entry name" value="DUF676"/>
    <property type="match status" value="1"/>
</dbReference>
<dbReference type="SUPFAM" id="SSF53474">
    <property type="entry name" value="alpha/beta-Hydrolases"/>
    <property type="match status" value="1"/>
</dbReference>
<organism evidence="2 3">
    <name type="scientific">Helicobacter cholecystus</name>
    <dbReference type="NCBI Taxonomy" id="45498"/>
    <lineage>
        <taxon>Bacteria</taxon>
        <taxon>Pseudomonadati</taxon>
        <taxon>Campylobacterota</taxon>
        <taxon>Epsilonproteobacteria</taxon>
        <taxon>Campylobacterales</taxon>
        <taxon>Helicobacteraceae</taxon>
        <taxon>Helicobacter</taxon>
    </lineage>
</organism>
<keyword evidence="3" id="KW-1185">Reference proteome</keyword>
<evidence type="ECO:0000313" key="2">
    <source>
        <dbReference type="EMBL" id="RDU66061.1"/>
    </source>
</evidence>
<dbReference type="InterPro" id="IPR029058">
    <property type="entry name" value="AB_hydrolase_fold"/>
</dbReference>
<dbReference type="Proteomes" id="UP000257067">
    <property type="component" value="Unassembled WGS sequence"/>
</dbReference>
<sequence length="153" mass="17115">GGVLREGNSYNARAYLGEWEGRGERENLTIFVHGTWSNPSTFTRDFKKAVAQTLNDDNQKNFSWNGDNDVEERKKAGAELAEMIRDEIKNLKEGEKVTLIAHSHGGNVVKYASQQLSKGELDRVIFLATPHRSDAKFNQTSLSKGGKVVNVYD</sequence>